<evidence type="ECO:0000256" key="3">
    <source>
        <dbReference type="ARBA" id="ARBA00021353"/>
    </source>
</evidence>
<organism evidence="8 9">
    <name type="scientific">Vanrija humicola</name>
    <name type="common">Yeast</name>
    <name type="synonym">Cryptococcus humicola</name>
    <dbReference type="NCBI Taxonomy" id="5417"/>
    <lineage>
        <taxon>Eukaryota</taxon>
        <taxon>Fungi</taxon>
        <taxon>Dikarya</taxon>
        <taxon>Basidiomycota</taxon>
        <taxon>Agaricomycotina</taxon>
        <taxon>Tremellomycetes</taxon>
        <taxon>Trichosporonales</taxon>
        <taxon>Trichosporonaceae</taxon>
        <taxon>Vanrija</taxon>
    </lineage>
</organism>
<proteinExistence type="inferred from homology"/>
<dbReference type="OrthoDB" id="337038at2759"/>
<evidence type="ECO:0000313" key="8">
    <source>
        <dbReference type="EMBL" id="TXT08682.1"/>
    </source>
</evidence>
<gene>
    <name evidence="7" type="primary">DLT1</name>
    <name evidence="8" type="ORF">VHUM_02810</name>
</gene>
<evidence type="ECO:0000256" key="1">
    <source>
        <dbReference type="ARBA" id="ARBA00002489"/>
    </source>
</evidence>
<reference evidence="8 9" key="1">
    <citation type="journal article" date="2019" name="PLoS Genet.">
        <title>Convergent evolution of linked mating-type loci in basidiomycete fungi.</title>
        <authorList>
            <person name="Sun S."/>
            <person name="Coelho M.A."/>
            <person name="Heitman J."/>
            <person name="Nowrousian M."/>
        </authorList>
    </citation>
    <scope>NUCLEOTIDE SEQUENCE [LARGE SCALE GENOMIC DNA]</scope>
    <source>
        <strain evidence="8 9">CBS 4282</strain>
    </source>
</reference>
<comment type="function">
    <text evidence="1 7">Required for growth under high-pressure and low-temperature conditions.</text>
</comment>
<dbReference type="AlphaFoldDB" id="A0A7D8Z214"/>
<keyword evidence="4 7" id="KW-0812">Transmembrane</keyword>
<evidence type="ECO:0000256" key="4">
    <source>
        <dbReference type="ARBA" id="ARBA00022692"/>
    </source>
</evidence>
<dbReference type="InterPro" id="IPR038869">
    <property type="entry name" value="DLT1"/>
</dbReference>
<evidence type="ECO:0000256" key="7">
    <source>
        <dbReference type="RuleBase" id="RU367100"/>
    </source>
</evidence>
<keyword evidence="9" id="KW-1185">Reference proteome</keyword>
<evidence type="ECO:0000256" key="2">
    <source>
        <dbReference type="ARBA" id="ARBA00005550"/>
    </source>
</evidence>
<comment type="subcellular location">
    <subcellularLocation>
        <location evidence="7">Membrane</location>
        <topology evidence="7">Multi-pass membrane protein</topology>
    </subcellularLocation>
</comment>
<keyword evidence="6 7" id="KW-0472">Membrane</keyword>
<comment type="caution">
    <text evidence="8">The sequence shown here is derived from an EMBL/GenBank/DDBJ whole genome shotgun (WGS) entry which is preliminary data.</text>
</comment>
<evidence type="ECO:0000256" key="5">
    <source>
        <dbReference type="ARBA" id="ARBA00022989"/>
    </source>
</evidence>
<feature type="transmembrane region" description="Helical" evidence="7">
    <location>
        <begin position="23"/>
        <end position="46"/>
    </location>
</feature>
<protein>
    <recommendedName>
        <fullName evidence="3 7">Defect at low temperature protein 1</fullName>
    </recommendedName>
</protein>
<evidence type="ECO:0000313" key="9">
    <source>
        <dbReference type="Proteomes" id="UP000473826"/>
    </source>
</evidence>
<name>A0A7D8Z214_VANHU</name>
<comment type="caution">
    <text evidence="7">Lacks conserved residue(s) required for the propagation of feature annotation.</text>
</comment>
<dbReference type="Proteomes" id="UP000473826">
    <property type="component" value="Unassembled WGS sequence"/>
</dbReference>
<accession>A0A7D8Z214</accession>
<dbReference type="GO" id="GO:0016020">
    <property type="term" value="C:membrane"/>
    <property type="evidence" value="ECO:0007669"/>
    <property type="project" value="UniProtKB-SubCell"/>
</dbReference>
<dbReference type="EMBL" id="QKWK01000007">
    <property type="protein sequence ID" value="TXT08682.1"/>
    <property type="molecule type" value="Genomic_DNA"/>
</dbReference>
<keyword evidence="5 7" id="KW-1133">Transmembrane helix</keyword>
<dbReference type="PANTHER" id="PTHR40021:SF1">
    <property type="entry name" value="DEFECT AT LOW TEMPERATURE PROTEIN 1"/>
    <property type="match status" value="1"/>
</dbReference>
<sequence length="130" mass="14705">MVGSAWGLGEQAWRTDHQRRWNVFALVAAYVAFVIVSVIQVSSRVFSVKRSLRSMPKPYMPTKSVDTPRRVADLVSTEYSRTSVIAHLAQATTGQQEGWGRPGTKWADVNFRSYILSTLDEMRECEPARL</sequence>
<evidence type="ECO:0000256" key="6">
    <source>
        <dbReference type="ARBA" id="ARBA00023136"/>
    </source>
</evidence>
<dbReference type="PANTHER" id="PTHR40021">
    <property type="entry name" value="DEFECT AT LOW TEMPERATURE PROTEIN 1"/>
    <property type="match status" value="1"/>
</dbReference>
<comment type="similarity">
    <text evidence="2 7">Belongs to the DLT1 family.</text>
</comment>